<keyword evidence="2" id="KW-1185">Reference proteome</keyword>
<comment type="caution">
    <text evidence="1">The sequence shown here is derived from an EMBL/GenBank/DDBJ whole genome shotgun (WGS) entry which is preliminary data.</text>
</comment>
<sequence>MSTMFHEPLFYIPSPTSLRSSPTLYSLTCITSSCICHNIQSSSSLQKCIQHQKISLALAFASRMSSIHSSIAPNFLSNNSFPLESSTSPEYCIRSCKHFFKLT</sequence>
<protein>
    <submittedName>
        <fullName evidence="1">Uncharacterized protein</fullName>
    </submittedName>
</protein>
<evidence type="ECO:0000313" key="1">
    <source>
        <dbReference type="EMBL" id="KAI0516359.1"/>
    </source>
</evidence>
<dbReference type="EMBL" id="JAGYWB010000007">
    <property type="protein sequence ID" value="KAI0516359.1"/>
    <property type="molecule type" value="Genomic_DNA"/>
</dbReference>
<gene>
    <name evidence="1" type="ORF">KFK09_009032</name>
</gene>
<name>A0A8T3BPB7_DENNO</name>
<dbReference type="AlphaFoldDB" id="A0A8T3BPB7"/>
<dbReference type="Proteomes" id="UP000829196">
    <property type="component" value="Unassembled WGS sequence"/>
</dbReference>
<organism evidence="1 2">
    <name type="scientific">Dendrobium nobile</name>
    <name type="common">Orchid</name>
    <dbReference type="NCBI Taxonomy" id="94219"/>
    <lineage>
        <taxon>Eukaryota</taxon>
        <taxon>Viridiplantae</taxon>
        <taxon>Streptophyta</taxon>
        <taxon>Embryophyta</taxon>
        <taxon>Tracheophyta</taxon>
        <taxon>Spermatophyta</taxon>
        <taxon>Magnoliopsida</taxon>
        <taxon>Liliopsida</taxon>
        <taxon>Asparagales</taxon>
        <taxon>Orchidaceae</taxon>
        <taxon>Epidendroideae</taxon>
        <taxon>Malaxideae</taxon>
        <taxon>Dendrobiinae</taxon>
        <taxon>Dendrobium</taxon>
    </lineage>
</organism>
<evidence type="ECO:0000313" key="2">
    <source>
        <dbReference type="Proteomes" id="UP000829196"/>
    </source>
</evidence>
<reference evidence="1" key="1">
    <citation type="journal article" date="2022" name="Front. Genet.">
        <title>Chromosome-Scale Assembly of the Dendrobium nobile Genome Provides Insights Into the Molecular Mechanism of the Biosynthesis of the Medicinal Active Ingredient of Dendrobium.</title>
        <authorList>
            <person name="Xu Q."/>
            <person name="Niu S.-C."/>
            <person name="Li K.-L."/>
            <person name="Zheng P.-J."/>
            <person name="Zhang X.-J."/>
            <person name="Jia Y."/>
            <person name="Liu Y."/>
            <person name="Niu Y.-X."/>
            <person name="Yu L.-H."/>
            <person name="Chen D.-F."/>
            <person name="Zhang G.-Q."/>
        </authorList>
    </citation>
    <scope>NUCLEOTIDE SEQUENCE</scope>
    <source>
        <tissue evidence="1">Leaf</tissue>
    </source>
</reference>
<proteinExistence type="predicted"/>
<accession>A0A8T3BPB7</accession>